<dbReference type="SMART" id="SM00091">
    <property type="entry name" value="PAS"/>
    <property type="match status" value="1"/>
</dbReference>
<dbReference type="Gene3D" id="3.30.565.10">
    <property type="entry name" value="Histidine kinase-like ATPase, C-terminal domain"/>
    <property type="match status" value="1"/>
</dbReference>
<reference evidence="8 9" key="1">
    <citation type="submission" date="2016-10" db="EMBL/GenBank/DDBJ databases">
        <authorList>
            <person name="de Groot N.N."/>
        </authorList>
    </citation>
    <scope>NUCLEOTIDE SEQUENCE [LARGE SCALE GENOMIC DNA]</scope>
    <source>
        <strain evidence="8 9">CGMCC 4.5598</strain>
    </source>
</reference>
<accession>A0A1I0J9J3</accession>
<dbReference type="SMART" id="SM00387">
    <property type="entry name" value="HATPase_c"/>
    <property type="match status" value="1"/>
</dbReference>
<evidence type="ECO:0000313" key="9">
    <source>
        <dbReference type="Proteomes" id="UP000199361"/>
    </source>
</evidence>
<dbReference type="EMBL" id="FOHX01000005">
    <property type="protein sequence ID" value="SEU06543.1"/>
    <property type="molecule type" value="Genomic_DNA"/>
</dbReference>
<dbReference type="EC" id="2.7.13.3" evidence="3"/>
<keyword evidence="6" id="KW-0902">Two-component regulatory system</keyword>
<keyword evidence="5 8" id="KW-0808">Transferase</keyword>
<protein>
    <recommendedName>
        <fullName evidence="3">histidine kinase</fullName>
        <ecNumber evidence="3">2.7.13.3</ecNumber>
    </recommendedName>
</protein>
<dbReference type="Pfam" id="PF00512">
    <property type="entry name" value="HisKA"/>
    <property type="match status" value="1"/>
</dbReference>
<dbReference type="InterPro" id="IPR003594">
    <property type="entry name" value="HATPase_dom"/>
</dbReference>
<dbReference type="AlphaFoldDB" id="A0A1I0J9J3"/>
<dbReference type="InterPro" id="IPR000014">
    <property type="entry name" value="PAS"/>
</dbReference>
<dbReference type="InterPro" id="IPR035965">
    <property type="entry name" value="PAS-like_dom_sf"/>
</dbReference>
<dbReference type="CDD" id="cd00082">
    <property type="entry name" value="HisKA"/>
    <property type="match status" value="1"/>
</dbReference>
<evidence type="ECO:0000256" key="3">
    <source>
        <dbReference type="ARBA" id="ARBA00012438"/>
    </source>
</evidence>
<dbReference type="Gene3D" id="1.10.287.130">
    <property type="match status" value="1"/>
</dbReference>
<dbReference type="PANTHER" id="PTHR43547">
    <property type="entry name" value="TWO-COMPONENT HISTIDINE KINASE"/>
    <property type="match status" value="1"/>
</dbReference>
<feature type="domain" description="Histidine kinase" evidence="7">
    <location>
        <begin position="199"/>
        <end position="407"/>
    </location>
</feature>
<dbReference type="InterPro" id="IPR036890">
    <property type="entry name" value="HATPase_C_sf"/>
</dbReference>
<dbReference type="InterPro" id="IPR003661">
    <property type="entry name" value="HisK_dim/P_dom"/>
</dbReference>
<proteinExistence type="predicted"/>
<dbReference type="OrthoDB" id="9808408at2"/>
<evidence type="ECO:0000313" key="8">
    <source>
        <dbReference type="EMBL" id="SEU06543.1"/>
    </source>
</evidence>
<dbReference type="InterPro" id="IPR013656">
    <property type="entry name" value="PAS_4"/>
</dbReference>
<dbReference type="SUPFAM" id="SSF55785">
    <property type="entry name" value="PYP-like sensor domain (PAS domain)"/>
    <property type="match status" value="1"/>
</dbReference>
<dbReference type="InterPro" id="IPR036097">
    <property type="entry name" value="HisK_dim/P_sf"/>
</dbReference>
<gene>
    <name evidence="8" type="ORF">SAMN05421811_105546</name>
</gene>
<keyword evidence="5 8" id="KW-0418">Kinase</keyword>
<dbReference type="Proteomes" id="UP000199361">
    <property type="component" value="Unassembled WGS sequence"/>
</dbReference>
<evidence type="ECO:0000256" key="4">
    <source>
        <dbReference type="ARBA" id="ARBA00022553"/>
    </source>
</evidence>
<evidence type="ECO:0000256" key="2">
    <source>
        <dbReference type="ARBA" id="ARBA00004236"/>
    </source>
</evidence>
<dbReference type="Gene3D" id="3.30.450.20">
    <property type="entry name" value="PAS domain"/>
    <property type="match status" value="1"/>
</dbReference>
<evidence type="ECO:0000259" key="7">
    <source>
        <dbReference type="PROSITE" id="PS50109"/>
    </source>
</evidence>
<dbReference type="CDD" id="cd00075">
    <property type="entry name" value="HATPase"/>
    <property type="match status" value="1"/>
</dbReference>
<organism evidence="8 9">
    <name type="scientific">Nonomuraea wenchangensis</name>
    <dbReference type="NCBI Taxonomy" id="568860"/>
    <lineage>
        <taxon>Bacteria</taxon>
        <taxon>Bacillati</taxon>
        <taxon>Actinomycetota</taxon>
        <taxon>Actinomycetes</taxon>
        <taxon>Streptosporangiales</taxon>
        <taxon>Streptosporangiaceae</taxon>
        <taxon>Nonomuraea</taxon>
    </lineage>
</organism>
<dbReference type="STRING" id="568860.SAMN05421811_105546"/>
<evidence type="ECO:0000256" key="1">
    <source>
        <dbReference type="ARBA" id="ARBA00000085"/>
    </source>
</evidence>
<dbReference type="CDD" id="cd00130">
    <property type="entry name" value="PAS"/>
    <property type="match status" value="1"/>
</dbReference>
<dbReference type="SUPFAM" id="SSF55874">
    <property type="entry name" value="ATPase domain of HSP90 chaperone/DNA topoisomerase II/histidine kinase"/>
    <property type="match status" value="1"/>
</dbReference>
<evidence type="ECO:0000256" key="5">
    <source>
        <dbReference type="ARBA" id="ARBA00022777"/>
    </source>
</evidence>
<dbReference type="PANTHER" id="PTHR43547:SF2">
    <property type="entry name" value="HYBRID SIGNAL TRANSDUCTION HISTIDINE KINASE C"/>
    <property type="match status" value="1"/>
</dbReference>
<keyword evidence="9" id="KW-1185">Reference proteome</keyword>
<comment type="subcellular location">
    <subcellularLocation>
        <location evidence="2">Cell membrane</location>
    </subcellularLocation>
</comment>
<dbReference type="InterPro" id="IPR004358">
    <property type="entry name" value="Sig_transdc_His_kin-like_C"/>
</dbReference>
<dbReference type="InterPro" id="IPR005467">
    <property type="entry name" value="His_kinase_dom"/>
</dbReference>
<dbReference type="SMART" id="SM00388">
    <property type="entry name" value="HisKA"/>
    <property type="match status" value="1"/>
</dbReference>
<keyword evidence="4" id="KW-0597">Phosphoprotein</keyword>
<dbReference type="GO" id="GO:0000155">
    <property type="term" value="F:phosphorelay sensor kinase activity"/>
    <property type="evidence" value="ECO:0007669"/>
    <property type="project" value="InterPro"/>
</dbReference>
<dbReference type="PROSITE" id="PS50109">
    <property type="entry name" value="HIS_KIN"/>
    <property type="match status" value="1"/>
</dbReference>
<dbReference type="PRINTS" id="PR00344">
    <property type="entry name" value="BCTRLSENSOR"/>
</dbReference>
<name>A0A1I0J9J3_9ACTN</name>
<evidence type="ECO:0000256" key="6">
    <source>
        <dbReference type="ARBA" id="ARBA00023012"/>
    </source>
</evidence>
<dbReference type="GO" id="GO:0005886">
    <property type="term" value="C:plasma membrane"/>
    <property type="evidence" value="ECO:0007669"/>
    <property type="project" value="UniProtKB-SubCell"/>
</dbReference>
<dbReference type="Pfam" id="PF02518">
    <property type="entry name" value="HATPase_c"/>
    <property type="match status" value="1"/>
</dbReference>
<dbReference type="SUPFAM" id="SSF47384">
    <property type="entry name" value="Homodimeric domain of signal transducing histidine kinase"/>
    <property type="match status" value="1"/>
</dbReference>
<comment type="catalytic activity">
    <reaction evidence="1">
        <text>ATP + protein L-histidine = ADP + protein N-phospho-L-histidine.</text>
        <dbReference type="EC" id="2.7.13.3"/>
    </reaction>
</comment>
<sequence length="423" mass="46316">MIELDCWEVFDAAPVALAVLSPELDIVAVNRVHERILGRSRRECVGRNIFEVFPGGSWPQGVEALRSLLRRVLDGVENEAEVLLLQRFDVETPGNPDTAPERYWSVACSPLQGPDGTTCAVIVRMEEVTSFVERMREESRSEPSEAGWTHAAAVEAQLFARTAELQEANLRLRESEARERQISDGLREMVRRQRQVVADASHDLRGPVTGLRARLEDALADPESDTREILQAVVRDADRLGAIIGDMLELARMETGAPAPAEPVDLALLIRGELAHRVSKATTVTCLDPGVVVNASPVRLARILDNLLANAERHTRSRIEVSLTAHDGEAVLEVTDDGPGIPDADKERVFVRFFRRPDARLRDPGGTGLGLPISRHIAEAYGGTLNAADRTDGGAGARMILRLPLLTPDRSALGRLHVSPLGR</sequence>
<dbReference type="RefSeq" id="WP_091082690.1">
    <property type="nucleotide sequence ID" value="NZ_FOHX01000005.1"/>
</dbReference>
<dbReference type="Pfam" id="PF08448">
    <property type="entry name" value="PAS_4"/>
    <property type="match status" value="1"/>
</dbReference>